<proteinExistence type="predicted"/>
<evidence type="ECO:0000256" key="1">
    <source>
        <dbReference type="ARBA" id="ARBA00004141"/>
    </source>
</evidence>
<evidence type="ECO:0000256" key="3">
    <source>
        <dbReference type="ARBA" id="ARBA00022989"/>
    </source>
</evidence>
<dbReference type="STRING" id="745531.A0A0C3SEF3"/>
<protein>
    <recommendedName>
        <fullName evidence="10">G-protein coupled receptors family 1 profile domain-containing protein</fullName>
    </recommendedName>
</protein>
<evidence type="ECO:0000256" key="7">
    <source>
        <dbReference type="SAM" id="SignalP"/>
    </source>
</evidence>
<name>A0A0C3SEF3_PHLG1</name>
<dbReference type="OrthoDB" id="100006at2759"/>
<feature type="signal peptide" evidence="7">
    <location>
        <begin position="1"/>
        <end position="15"/>
    </location>
</feature>
<reference evidence="8 9" key="1">
    <citation type="journal article" date="2014" name="PLoS Genet.">
        <title>Analysis of the Phlebiopsis gigantea genome, transcriptome and secretome provides insight into its pioneer colonization strategies of wood.</title>
        <authorList>
            <person name="Hori C."/>
            <person name="Ishida T."/>
            <person name="Igarashi K."/>
            <person name="Samejima M."/>
            <person name="Suzuki H."/>
            <person name="Master E."/>
            <person name="Ferreira P."/>
            <person name="Ruiz-Duenas F.J."/>
            <person name="Held B."/>
            <person name="Canessa P."/>
            <person name="Larrondo L.F."/>
            <person name="Schmoll M."/>
            <person name="Druzhinina I.S."/>
            <person name="Kubicek C.P."/>
            <person name="Gaskell J.A."/>
            <person name="Kersten P."/>
            <person name="St John F."/>
            <person name="Glasner J."/>
            <person name="Sabat G."/>
            <person name="Splinter BonDurant S."/>
            <person name="Syed K."/>
            <person name="Yadav J."/>
            <person name="Mgbeahuruike A.C."/>
            <person name="Kovalchuk A."/>
            <person name="Asiegbu F.O."/>
            <person name="Lackner G."/>
            <person name="Hoffmeister D."/>
            <person name="Rencoret J."/>
            <person name="Gutierrez A."/>
            <person name="Sun H."/>
            <person name="Lindquist E."/>
            <person name="Barry K."/>
            <person name="Riley R."/>
            <person name="Grigoriev I.V."/>
            <person name="Henrissat B."/>
            <person name="Kues U."/>
            <person name="Berka R.M."/>
            <person name="Martinez A.T."/>
            <person name="Covert S.F."/>
            <person name="Blanchette R.A."/>
            <person name="Cullen D."/>
        </authorList>
    </citation>
    <scope>NUCLEOTIDE SEQUENCE [LARGE SCALE GENOMIC DNA]</scope>
    <source>
        <strain evidence="8 9">11061_1 CR5-6</strain>
    </source>
</reference>
<dbReference type="GO" id="GO:0007189">
    <property type="term" value="P:adenylate cyclase-activating G protein-coupled receptor signaling pathway"/>
    <property type="evidence" value="ECO:0007669"/>
    <property type="project" value="TreeGrafter"/>
</dbReference>
<keyword evidence="7" id="KW-0732">Signal</keyword>
<evidence type="ECO:0000256" key="2">
    <source>
        <dbReference type="ARBA" id="ARBA00022692"/>
    </source>
</evidence>
<dbReference type="HOGENOM" id="CLU_025893_0_0_1"/>
<keyword evidence="2 6" id="KW-0812">Transmembrane</keyword>
<dbReference type="PANTHER" id="PTHR23112">
    <property type="entry name" value="G PROTEIN-COUPLED RECEPTOR 157-RELATED"/>
    <property type="match status" value="1"/>
</dbReference>
<gene>
    <name evidence="8" type="ORF">PHLGIDRAFT_84948</name>
</gene>
<dbReference type="GO" id="GO:0005886">
    <property type="term" value="C:plasma membrane"/>
    <property type="evidence" value="ECO:0007669"/>
    <property type="project" value="TreeGrafter"/>
</dbReference>
<feature type="compositionally biased region" description="Polar residues" evidence="5">
    <location>
        <begin position="603"/>
        <end position="617"/>
    </location>
</feature>
<evidence type="ECO:0000256" key="5">
    <source>
        <dbReference type="SAM" id="MobiDB-lite"/>
    </source>
</evidence>
<dbReference type="Proteomes" id="UP000053257">
    <property type="component" value="Unassembled WGS sequence"/>
</dbReference>
<dbReference type="PANTHER" id="PTHR23112:SF37">
    <property type="entry name" value="G PROTEIN-COUPLED RECEPTOR GPR1"/>
    <property type="match status" value="1"/>
</dbReference>
<comment type="subcellular location">
    <subcellularLocation>
        <location evidence="1">Membrane</location>
        <topology evidence="1">Multi-pass membrane protein</topology>
    </subcellularLocation>
</comment>
<dbReference type="GO" id="GO:0004930">
    <property type="term" value="F:G protein-coupled receptor activity"/>
    <property type="evidence" value="ECO:0007669"/>
    <property type="project" value="TreeGrafter"/>
</dbReference>
<evidence type="ECO:0008006" key="10">
    <source>
        <dbReference type="Google" id="ProtNLM"/>
    </source>
</evidence>
<feature type="chain" id="PRO_5012249426" description="G-protein coupled receptors family 1 profile domain-containing protein" evidence="7">
    <location>
        <begin position="16"/>
        <end position="617"/>
    </location>
</feature>
<dbReference type="EMBL" id="KN840454">
    <property type="protein sequence ID" value="KIP10455.1"/>
    <property type="molecule type" value="Genomic_DNA"/>
</dbReference>
<dbReference type="AlphaFoldDB" id="A0A0C3SEF3"/>
<feature type="transmembrane region" description="Helical" evidence="6">
    <location>
        <begin position="186"/>
        <end position="207"/>
    </location>
</feature>
<evidence type="ECO:0000256" key="4">
    <source>
        <dbReference type="ARBA" id="ARBA00023136"/>
    </source>
</evidence>
<evidence type="ECO:0000313" key="9">
    <source>
        <dbReference type="Proteomes" id="UP000053257"/>
    </source>
</evidence>
<feature type="transmembrane region" description="Helical" evidence="6">
    <location>
        <begin position="124"/>
        <end position="145"/>
    </location>
</feature>
<keyword evidence="9" id="KW-1185">Reference proteome</keyword>
<feature type="region of interest" description="Disordered" evidence="5">
    <location>
        <begin position="580"/>
        <end position="617"/>
    </location>
</feature>
<keyword evidence="3 6" id="KW-1133">Transmembrane helix</keyword>
<dbReference type="SUPFAM" id="SSF81321">
    <property type="entry name" value="Family A G protein-coupled receptor-like"/>
    <property type="match status" value="1"/>
</dbReference>
<evidence type="ECO:0000313" key="8">
    <source>
        <dbReference type="EMBL" id="KIP10455.1"/>
    </source>
</evidence>
<feature type="transmembrane region" description="Helical" evidence="6">
    <location>
        <begin position="45"/>
        <end position="63"/>
    </location>
</feature>
<dbReference type="Gene3D" id="1.20.1070.10">
    <property type="entry name" value="Rhodopsin 7-helix transmembrane proteins"/>
    <property type="match status" value="1"/>
</dbReference>
<sequence length="617" mass="65765">MASLLVANLFASVSGILNSAWLSAGHINSGPLCTSQGTLSQVADVATAYFTGAIAVHTFNSLVLHRRLPLWFCGSTVAIGWAAAIAMAIVPAHFETKFGPFYSVDEPLCGISQNYLIWETCIHLLPIFVASLVAAVFYSLVFLILRGTVAFKGGLKFNLDLESRRNTMYCNTESPKFIASVARSMLWYPFVYIVLMFPHLVTCLMSASNMRVSLSARIFTEACEALLGLANVLIFYNTIRVMAPAFDAPTPSEKSESFVGGKEKDSPIDVAPPAAAFVRPAKAFPPPRVSSTVSVDSTKALLASRYKHAYSGSVNSSYSSISVARAITPASELNQMIATPPPVAGREKSLFHLDIAAATDDVASLPAPRRNGRSPVTRQPTLSTVASLPIDDVPLTAVPLKTPAGATSFAQNSQRDSFINMYASRSPAPGPTLGGAEETRTRFVPPALVVNDNESPVIPSTSSASAYTSTSSEASAAPSSAFADKQYFSATRRSLRSEVRARTSTIDAPASGLSPLAWASLVTDAATSHGGVHAGVQTKAEKRRSRSMDGLAVPTMLRPRVPASATLRREFTADLMPPISAGVPAARHQNRITRWDSKATFRQGPSKTPRLSASSDE</sequence>
<organism evidence="8 9">
    <name type="scientific">Phlebiopsis gigantea (strain 11061_1 CR5-6)</name>
    <name type="common">White-rot fungus</name>
    <name type="synonym">Peniophora gigantea</name>
    <dbReference type="NCBI Taxonomy" id="745531"/>
    <lineage>
        <taxon>Eukaryota</taxon>
        <taxon>Fungi</taxon>
        <taxon>Dikarya</taxon>
        <taxon>Basidiomycota</taxon>
        <taxon>Agaricomycotina</taxon>
        <taxon>Agaricomycetes</taxon>
        <taxon>Polyporales</taxon>
        <taxon>Phanerochaetaceae</taxon>
        <taxon>Phlebiopsis</taxon>
    </lineage>
</organism>
<evidence type="ECO:0000256" key="6">
    <source>
        <dbReference type="SAM" id="Phobius"/>
    </source>
</evidence>
<feature type="transmembrane region" description="Helical" evidence="6">
    <location>
        <begin position="70"/>
        <end position="94"/>
    </location>
</feature>
<accession>A0A0C3SEF3</accession>
<keyword evidence="4 6" id="KW-0472">Membrane</keyword>